<sequence length="172" mass="19594">MMSTFHNLPTLNLLIRFSCLMGFVLSLYTYIVELNIHYNHDYVAMCDLSEHMSCSKAFTSQWGTGFGFVGKLLGEDSAFNQPNSVPGMLFYVLVFLLSFPDRVLFAAALVFQSVLANIISVYLAYILYFLLHDFCIICVSTYVTNATLLYLSYHKYKILSYQDSMNKAKKSS</sequence>
<evidence type="ECO:0000256" key="4">
    <source>
        <dbReference type="ARBA" id="ARBA00022692"/>
    </source>
</evidence>
<evidence type="ECO:0000256" key="9">
    <source>
        <dbReference type="ARBA" id="ARBA00023136"/>
    </source>
</evidence>
<dbReference type="GO" id="GO:0048038">
    <property type="term" value="F:quinone binding"/>
    <property type="evidence" value="ECO:0007669"/>
    <property type="project" value="UniProtKB-KW"/>
</dbReference>
<evidence type="ECO:0000256" key="6">
    <source>
        <dbReference type="ARBA" id="ARBA00022824"/>
    </source>
</evidence>
<accession>A0A0A9XZ81</accession>
<dbReference type="Pfam" id="PF07884">
    <property type="entry name" value="VKOR"/>
    <property type="match status" value="1"/>
</dbReference>
<dbReference type="EMBL" id="GDHC01020988">
    <property type="protein sequence ID" value="JAP97640.1"/>
    <property type="molecule type" value="Transcribed_RNA"/>
</dbReference>
<dbReference type="EMBL" id="GBHO01018903">
    <property type="protein sequence ID" value="JAG24701.1"/>
    <property type="molecule type" value="Transcribed_RNA"/>
</dbReference>
<dbReference type="GO" id="GO:0047057">
    <property type="term" value="F:vitamin-K-epoxide reductase (warfarin-sensitive) activity"/>
    <property type="evidence" value="ECO:0007669"/>
    <property type="project" value="UniProtKB-EC"/>
</dbReference>
<reference evidence="16" key="3">
    <citation type="submission" date="2014-09" db="EMBL/GenBank/DDBJ databases">
        <authorList>
            <person name="Magalhaes I.L.F."/>
            <person name="Oliveira U."/>
            <person name="Santos F.R."/>
            <person name="Vidigal T.H.D.A."/>
            <person name="Brescovit A.D."/>
            <person name="Santos A.J."/>
        </authorList>
    </citation>
    <scope>NUCLEOTIDE SEQUENCE</scope>
</reference>
<keyword evidence="6" id="KW-0256">Endoplasmic reticulum</keyword>
<evidence type="ECO:0000259" key="13">
    <source>
        <dbReference type="SMART" id="SM00756"/>
    </source>
</evidence>
<keyword evidence="7 12" id="KW-1133">Transmembrane helix</keyword>
<evidence type="ECO:0000256" key="11">
    <source>
        <dbReference type="ARBA" id="ARBA00023284"/>
    </source>
</evidence>
<keyword evidence="5" id="KW-0874">Quinone</keyword>
<feature type="domain" description="Vitamin K epoxide reductase" evidence="13">
    <location>
        <begin position="8"/>
        <end position="156"/>
    </location>
</feature>
<dbReference type="CDD" id="cd12917">
    <property type="entry name" value="VKOR_euk"/>
    <property type="match status" value="1"/>
</dbReference>
<evidence type="ECO:0000256" key="1">
    <source>
        <dbReference type="ARBA" id="ARBA00004477"/>
    </source>
</evidence>
<dbReference type="InterPro" id="IPR042406">
    <property type="entry name" value="VKORC1/VKORC1L1"/>
</dbReference>
<dbReference type="InterPro" id="IPR038354">
    <property type="entry name" value="VKOR_sf"/>
</dbReference>
<evidence type="ECO:0000313" key="15">
    <source>
        <dbReference type="EMBL" id="JAG24702.1"/>
    </source>
</evidence>
<dbReference type="EMBL" id="GBRD01003437">
    <property type="protein sequence ID" value="JAG62384.1"/>
    <property type="molecule type" value="Transcribed_RNA"/>
</dbReference>
<keyword evidence="4 12" id="KW-0812">Transmembrane</keyword>
<evidence type="ECO:0000256" key="3">
    <source>
        <dbReference type="ARBA" id="ARBA00012278"/>
    </source>
</evidence>
<evidence type="ECO:0000256" key="2">
    <source>
        <dbReference type="ARBA" id="ARBA00006214"/>
    </source>
</evidence>
<proteinExistence type="inferred from homology"/>
<evidence type="ECO:0000313" key="14">
    <source>
        <dbReference type="EMBL" id="JAG24701.1"/>
    </source>
</evidence>
<dbReference type="GO" id="GO:0042373">
    <property type="term" value="P:vitamin K metabolic process"/>
    <property type="evidence" value="ECO:0007669"/>
    <property type="project" value="InterPro"/>
</dbReference>
<evidence type="ECO:0000256" key="7">
    <source>
        <dbReference type="ARBA" id="ARBA00022989"/>
    </source>
</evidence>
<dbReference type="Gene3D" id="1.20.1440.130">
    <property type="entry name" value="VKOR domain"/>
    <property type="match status" value="1"/>
</dbReference>
<dbReference type="EC" id="1.17.4.4" evidence="3"/>
<dbReference type="AlphaFoldDB" id="A0A0A9XZ81"/>
<keyword evidence="11" id="KW-0676">Redox-active center</keyword>
<name>A0A0A9XZ81_LYGHE</name>
<dbReference type="EMBL" id="GBHO01018902">
    <property type="protein sequence ID" value="JAG24702.1"/>
    <property type="molecule type" value="Transcribed_RNA"/>
</dbReference>
<comment type="similarity">
    <text evidence="2">Belongs to the VKOR family.</text>
</comment>
<dbReference type="InterPro" id="IPR012932">
    <property type="entry name" value="VKOR"/>
</dbReference>
<keyword evidence="10" id="KW-1015">Disulfide bond</keyword>
<reference evidence="14" key="2">
    <citation type="submission" date="2014-07" db="EMBL/GenBank/DDBJ databases">
        <authorList>
            <person name="Hull J."/>
        </authorList>
    </citation>
    <scope>NUCLEOTIDE SEQUENCE</scope>
</reference>
<reference evidence="17" key="4">
    <citation type="journal article" date="2016" name="Gigascience">
        <title>De novo construction of an expanded transcriptome assembly for the western tarnished plant bug, Lygus hesperus.</title>
        <authorList>
            <person name="Tassone E.E."/>
            <person name="Geib S.M."/>
            <person name="Hall B."/>
            <person name="Fabrick J.A."/>
            <person name="Brent C.S."/>
            <person name="Hull J.J."/>
        </authorList>
    </citation>
    <scope>NUCLEOTIDE SEQUENCE</scope>
</reference>
<evidence type="ECO:0000313" key="16">
    <source>
        <dbReference type="EMBL" id="JAG62384.1"/>
    </source>
</evidence>
<organism evidence="14">
    <name type="scientific">Lygus hesperus</name>
    <name type="common">Western plant bug</name>
    <dbReference type="NCBI Taxonomy" id="30085"/>
    <lineage>
        <taxon>Eukaryota</taxon>
        <taxon>Metazoa</taxon>
        <taxon>Ecdysozoa</taxon>
        <taxon>Arthropoda</taxon>
        <taxon>Hexapoda</taxon>
        <taxon>Insecta</taxon>
        <taxon>Pterygota</taxon>
        <taxon>Neoptera</taxon>
        <taxon>Paraneoptera</taxon>
        <taxon>Hemiptera</taxon>
        <taxon>Heteroptera</taxon>
        <taxon>Panheteroptera</taxon>
        <taxon>Cimicomorpha</taxon>
        <taxon>Miridae</taxon>
        <taxon>Mirini</taxon>
        <taxon>Lygus</taxon>
    </lineage>
</organism>
<evidence type="ECO:0000313" key="18">
    <source>
        <dbReference type="EMBL" id="JAQ12941.1"/>
    </source>
</evidence>
<reference evidence="14" key="1">
    <citation type="journal article" date="2014" name="PLoS ONE">
        <title>Transcriptome-Based Identification of ABC Transporters in the Western Tarnished Plant Bug Lygus hesperus.</title>
        <authorList>
            <person name="Hull J.J."/>
            <person name="Chaney K."/>
            <person name="Geib S.M."/>
            <person name="Fabrick J.A."/>
            <person name="Brent C.S."/>
            <person name="Walsh D."/>
            <person name="Lavine L.C."/>
        </authorList>
    </citation>
    <scope>NUCLEOTIDE SEQUENCE</scope>
</reference>
<protein>
    <recommendedName>
        <fullName evidence="3">vitamin-K-epoxide reductase (warfarin-sensitive)</fullName>
        <ecNumber evidence="3">1.17.4.4</ecNumber>
    </recommendedName>
</protein>
<keyword evidence="9 12" id="KW-0472">Membrane</keyword>
<dbReference type="SMART" id="SM00756">
    <property type="entry name" value="VKc"/>
    <property type="match status" value="1"/>
</dbReference>
<dbReference type="PANTHER" id="PTHR14519:SF8">
    <property type="entry name" value="VITAMIN K EPOXIDE REDUCTASE COMPLEX SUBUNIT 1"/>
    <property type="match status" value="1"/>
</dbReference>
<dbReference type="EMBL" id="GDHC01005688">
    <property type="protein sequence ID" value="JAQ12941.1"/>
    <property type="molecule type" value="Transcribed_RNA"/>
</dbReference>
<gene>
    <name evidence="14" type="primary">Vkorc1l1_0</name>
    <name evidence="15" type="synonym">Vkorc1l1_1</name>
    <name evidence="15" type="ORF">CM83_50503</name>
    <name evidence="14" type="ORF">CM83_50504</name>
    <name evidence="17" type="ORF">g.58602</name>
    <name evidence="18" type="ORF">g.58603</name>
</gene>
<evidence type="ECO:0000256" key="12">
    <source>
        <dbReference type="SAM" id="Phobius"/>
    </source>
</evidence>
<keyword evidence="8" id="KW-0560">Oxidoreductase</keyword>
<evidence type="ECO:0000256" key="5">
    <source>
        <dbReference type="ARBA" id="ARBA00022719"/>
    </source>
</evidence>
<dbReference type="PANTHER" id="PTHR14519">
    <property type="entry name" value="VITAMIN K EPOXIDE REDUCTASE COMPLEX, SUBUNIT 1"/>
    <property type="match status" value="1"/>
</dbReference>
<evidence type="ECO:0000256" key="10">
    <source>
        <dbReference type="ARBA" id="ARBA00023157"/>
    </source>
</evidence>
<feature type="transmembrane region" description="Helical" evidence="12">
    <location>
        <begin position="122"/>
        <end position="143"/>
    </location>
</feature>
<evidence type="ECO:0000256" key="8">
    <source>
        <dbReference type="ARBA" id="ARBA00023002"/>
    </source>
</evidence>
<feature type="transmembrane region" description="Helical" evidence="12">
    <location>
        <begin position="12"/>
        <end position="31"/>
    </location>
</feature>
<comment type="subcellular location">
    <subcellularLocation>
        <location evidence="1">Endoplasmic reticulum membrane</location>
        <topology evidence="1">Multi-pass membrane protein</topology>
    </subcellularLocation>
</comment>
<dbReference type="GO" id="GO:0005789">
    <property type="term" value="C:endoplasmic reticulum membrane"/>
    <property type="evidence" value="ECO:0007669"/>
    <property type="project" value="UniProtKB-SubCell"/>
</dbReference>
<feature type="transmembrane region" description="Helical" evidence="12">
    <location>
        <begin position="88"/>
        <end position="110"/>
    </location>
</feature>
<evidence type="ECO:0000313" key="17">
    <source>
        <dbReference type="EMBL" id="JAP97640.1"/>
    </source>
</evidence>